<dbReference type="STRING" id="1203190.GCA_000312345_00814"/>
<keyword evidence="2" id="KW-0812">Transmembrane</keyword>
<organism evidence="7 8">
    <name type="scientific">Corynebacterium timonense</name>
    <dbReference type="NCBI Taxonomy" id="441500"/>
    <lineage>
        <taxon>Bacteria</taxon>
        <taxon>Bacillati</taxon>
        <taxon>Actinomycetota</taxon>
        <taxon>Actinomycetes</taxon>
        <taxon>Mycobacteriales</taxon>
        <taxon>Corynebacteriaceae</taxon>
        <taxon>Corynebacterium</taxon>
    </lineage>
</organism>
<dbReference type="Pfam" id="PF01345">
    <property type="entry name" value="DUF11"/>
    <property type="match status" value="1"/>
</dbReference>
<proteinExistence type="predicted"/>
<evidence type="ECO:0000259" key="6">
    <source>
        <dbReference type="Pfam" id="PF21959"/>
    </source>
</evidence>
<feature type="compositionally biased region" description="Basic and acidic residues" evidence="1">
    <location>
        <begin position="243"/>
        <end position="254"/>
    </location>
</feature>
<protein>
    <submittedName>
        <fullName evidence="7">Cna protein B-type domain-containing protein</fullName>
    </submittedName>
</protein>
<feature type="domain" description="DUF6923" evidence="6">
    <location>
        <begin position="520"/>
        <end position="785"/>
    </location>
</feature>
<dbReference type="InterPro" id="IPR013783">
    <property type="entry name" value="Ig-like_fold"/>
</dbReference>
<dbReference type="Gene3D" id="2.60.40.10">
    <property type="entry name" value="Immunoglobulins"/>
    <property type="match status" value="1"/>
</dbReference>
<dbReference type="EMBL" id="LT629765">
    <property type="protein sequence ID" value="SDS65897.1"/>
    <property type="molecule type" value="Genomic_DNA"/>
</dbReference>
<keyword evidence="2" id="KW-0472">Membrane</keyword>
<dbReference type="eggNOG" id="COG5184">
    <property type="taxonomic scope" value="Bacteria"/>
</dbReference>
<keyword evidence="2" id="KW-1133">Transmembrane helix</keyword>
<reference evidence="7 8" key="1">
    <citation type="submission" date="2016-10" db="EMBL/GenBank/DDBJ databases">
        <authorList>
            <person name="de Groot N.N."/>
        </authorList>
    </citation>
    <scope>NUCLEOTIDE SEQUENCE [LARGE SCALE GENOMIC DNA]</scope>
    <source>
        <strain evidence="7 8">DSM 45434</strain>
    </source>
</reference>
<dbReference type="Proteomes" id="UP000182237">
    <property type="component" value="Chromosome I"/>
</dbReference>
<feature type="chain" id="PRO_5009261653" evidence="3">
    <location>
        <begin position="40"/>
        <end position="1231"/>
    </location>
</feature>
<keyword evidence="3" id="KW-0732">Signal</keyword>
<evidence type="ECO:0000256" key="3">
    <source>
        <dbReference type="SAM" id="SignalP"/>
    </source>
</evidence>
<dbReference type="AlphaFoldDB" id="A0A1H1U095"/>
<dbReference type="Pfam" id="PF21959">
    <property type="entry name" value="DUF6923"/>
    <property type="match status" value="1"/>
</dbReference>
<feature type="region of interest" description="Disordered" evidence="1">
    <location>
        <begin position="239"/>
        <end position="261"/>
    </location>
</feature>
<evidence type="ECO:0000259" key="5">
    <source>
        <dbReference type="Pfam" id="PF17802"/>
    </source>
</evidence>
<name>A0A1H1U095_9CORY</name>
<dbReference type="InterPro" id="IPR001434">
    <property type="entry name" value="OmcB-like_DUF11"/>
</dbReference>
<evidence type="ECO:0000313" key="8">
    <source>
        <dbReference type="Proteomes" id="UP000182237"/>
    </source>
</evidence>
<evidence type="ECO:0000256" key="1">
    <source>
        <dbReference type="SAM" id="MobiDB-lite"/>
    </source>
</evidence>
<feature type="domain" description="SpaA-like prealbumin fold" evidence="5">
    <location>
        <begin position="1079"/>
        <end position="1157"/>
    </location>
</feature>
<dbReference type="GO" id="GO:0005975">
    <property type="term" value="P:carbohydrate metabolic process"/>
    <property type="evidence" value="ECO:0007669"/>
    <property type="project" value="UniProtKB-ARBA"/>
</dbReference>
<feature type="signal peptide" evidence="3">
    <location>
        <begin position="1"/>
        <end position="39"/>
    </location>
</feature>
<dbReference type="InterPro" id="IPR041033">
    <property type="entry name" value="SpaA_PFL_dom_1"/>
</dbReference>
<keyword evidence="8" id="KW-1185">Reference proteome</keyword>
<feature type="region of interest" description="Disordered" evidence="1">
    <location>
        <begin position="41"/>
        <end position="105"/>
    </location>
</feature>
<accession>A0A1H1U095</accession>
<feature type="transmembrane region" description="Helical" evidence="2">
    <location>
        <begin position="1208"/>
        <end position="1226"/>
    </location>
</feature>
<dbReference type="InterPro" id="IPR054215">
    <property type="entry name" value="DUF6923"/>
</dbReference>
<sequence>MRTRVRDPRSTDRPHGRAWRALLLVAAVLAAPVAVPAYADTPLSVSDRGPELNSGEPTAAVEQVDPTPADTPDQVRPEATAPAATAPNLPYQPSTPAPSASVPSGVKLTVGVDYKDSTKRRVLGTAKNRVAFTALDAQPGKALVVTGITVSSPLPANFDGTWKVVRNGDSSGDGVRECRTCFDGGQTLTIDLMAPAGGGAALALRDGDKVEVSFTDDSAEGASRYSYDVYGHYVDAAETPAPAEERAEPSRSAEDPAANAAEAEVADAAAVADEMLAALIRSGLPVSLIPQGTQLTQFAATPTYTSPWANNPGPMASSTHTLTTGRSGNREWTENFALGGNNGADIRGISYRFPAGQNKGIIPTNDDYFRVVIDGILDTNDATRSVAVSYSGTRAGYQYLVNVANLGPVWVEVTVNLTGGRQQSPYGINVSFFNTNDNPIEIPVPAHTPARLQFRWQNSGGGAPTANAAQASLTVDGTAHSAPIPDGGPDPAFGQRCSPSGGGTVWVGVSAHQDQGNTFNTRNTTQLYRQTYGSTRYETVGPVTNWVYNALAYNPLDGYLYAISQGRIQTPRSTPGQGNTYDEDPRYPAGHLLRISPVNGAVRDLGFIEGIQQQTPGTWPNDLWGGITSGVIMADGTYIFSNSSDSGTKDRYTLDLSRPSAQWWANRNSAADMRANDYAFFGDGSDGYIYGIRNGTNIIERTRISDGDLTTFSMSGIRDPLGNTMPTGIYGTAWTFPNGNLGFGLNGRQESYQIEIYDSQPNSFKARLIAKAPAPTSQSNDAASNALVVNDTNLSIEKNLIALENGVATWEINVTNNGPCGSSGFNVTDQVPSTYTGVRMEFETDGWVRTQSQVGNTIVALHGPLAVGQKATLRLTARYGASNNACVSNTATVLGNEDDPQPDNNTASDGACEVVVEKNVVDVNGDGVIDGVDSSQPVPGSTDRTIQYEIKVTNRDPNNATTYSLIESPRFSGLVEVQGGIVVFPDGGWANLGKPQNQNSIRFPLVENTRIEKGATHTYRVTLRYSAPPAAADFSTAECQAGTPGRGLFNEAQVTYPGGEVKGRACGPIVRDETVTLLLQKVGNDNRNTPLAGAAFEVRDAEGGVVAVMDTPDAANTGFYSASGLRKGTQYYLVETRSPLGYSLLPQPIAFTITTGENGNARVDVAQSLHAIGLVTDPDHEGASPSSAYITIADFRQGDMPKTGGNGYLPWALLSALLVLIGAATARRKES</sequence>
<evidence type="ECO:0000256" key="2">
    <source>
        <dbReference type="SAM" id="Phobius"/>
    </source>
</evidence>
<gene>
    <name evidence="7" type="ORF">SAMN04488539_2117</name>
</gene>
<feature type="domain" description="DUF11" evidence="4">
    <location>
        <begin position="805"/>
        <end position="908"/>
    </location>
</feature>
<evidence type="ECO:0000313" key="7">
    <source>
        <dbReference type="EMBL" id="SDS65897.1"/>
    </source>
</evidence>
<dbReference type="Pfam" id="PF17802">
    <property type="entry name" value="SpaA"/>
    <property type="match status" value="1"/>
</dbReference>
<evidence type="ECO:0000259" key="4">
    <source>
        <dbReference type="Pfam" id="PF01345"/>
    </source>
</evidence>